<accession>A0A5S5MDY9</accession>
<dbReference type="SUPFAM" id="SSF160443">
    <property type="entry name" value="SMR domain-like"/>
    <property type="match status" value="1"/>
</dbReference>
<gene>
    <name evidence="3" type="ORF">FIM25_12350</name>
</gene>
<feature type="region of interest" description="Disordered" evidence="1">
    <location>
        <begin position="72"/>
        <end position="117"/>
    </location>
</feature>
<sequence>MSVFEGLQRLFSQIPAKDKNPEKKLTLQEKNNDTDTSFVSEKPAAPVCQKPVKKNRQGIPLIETPVEDLFKDMQHPESSPPTSGRLIQKRPLSGAEKKVFKKQKSGKNNPSRLNSKGLPILDQETDLLIQMEAARPYLSSKGEKLPSHIKKKVTMAAGKKTKPLLKDKNGIPLLKNHTDFTEVFTENIKETARTETKKSSPTPDVALWKDDAYDDFSKSLRSTLGNKTGNILLKEKKAGFPASAPITLKERLRRYPPPQENLDLHGFSGIQARLKTEIFLQQAKEKGTFTVRIIPGRGLHSDGPAVLPDIVDQKIREMEEEGLVLYWKWENEKKVPGGSVLVYIKHFDP</sequence>
<evidence type="ECO:0000313" key="4">
    <source>
        <dbReference type="Proteomes" id="UP000321899"/>
    </source>
</evidence>
<dbReference type="RefSeq" id="WP_139449779.1">
    <property type="nucleotide sequence ID" value="NZ_VDMB01000017.1"/>
</dbReference>
<dbReference type="InterPro" id="IPR036063">
    <property type="entry name" value="Smr_dom_sf"/>
</dbReference>
<organism evidence="3 4">
    <name type="scientific">Desulfobotulus mexicanus</name>
    <dbReference type="NCBI Taxonomy" id="2586642"/>
    <lineage>
        <taxon>Bacteria</taxon>
        <taxon>Pseudomonadati</taxon>
        <taxon>Thermodesulfobacteriota</taxon>
        <taxon>Desulfobacteria</taxon>
        <taxon>Desulfobacterales</taxon>
        <taxon>Desulfobacteraceae</taxon>
        <taxon>Desulfobotulus</taxon>
    </lineage>
</organism>
<evidence type="ECO:0000256" key="1">
    <source>
        <dbReference type="SAM" id="MobiDB-lite"/>
    </source>
</evidence>
<dbReference type="EMBL" id="VDMB01000017">
    <property type="protein sequence ID" value="TYT73948.1"/>
    <property type="molecule type" value="Genomic_DNA"/>
</dbReference>
<comment type="caution">
    <text evidence="3">The sequence shown here is derived from an EMBL/GenBank/DDBJ whole genome shotgun (WGS) entry which is preliminary data.</text>
</comment>
<evidence type="ECO:0000259" key="2">
    <source>
        <dbReference type="Pfam" id="PF01713"/>
    </source>
</evidence>
<evidence type="ECO:0000313" key="3">
    <source>
        <dbReference type="EMBL" id="TYT73948.1"/>
    </source>
</evidence>
<keyword evidence="4" id="KW-1185">Reference proteome</keyword>
<dbReference type="InterPro" id="IPR002625">
    <property type="entry name" value="Smr_dom"/>
</dbReference>
<dbReference type="OrthoDB" id="9808881at2"/>
<proteinExistence type="predicted"/>
<feature type="compositionally biased region" description="Basic and acidic residues" evidence="1">
    <location>
        <begin position="16"/>
        <end position="33"/>
    </location>
</feature>
<dbReference type="Pfam" id="PF01713">
    <property type="entry name" value="Smr"/>
    <property type="match status" value="1"/>
</dbReference>
<reference evidence="3 4" key="1">
    <citation type="submission" date="2019-06" db="EMBL/GenBank/DDBJ databases">
        <title>Desulfobotulus mexicanus sp. nov., a novel sulfate-reducing bacterium isolated from the sediment of an alkaline crater lake in Mexico.</title>
        <authorList>
            <person name="Hirschler-Rea A."/>
        </authorList>
    </citation>
    <scope>NUCLEOTIDE SEQUENCE [LARGE SCALE GENOMIC DNA]</scope>
    <source>
        <strain evidence="3 4">PAR22N</strain>
    </source>
</reference>
<dbReference type="AlphaFoldDB" id="A0A5S5MDY9"/>
<dbReference type="Proteomes" id="UP000321899">
    <property type="component" value="Unassembled WGS sequence"/>
</dbReference>
<feature type="region of interest" description="Disordered" evidence="1">
    <location>
        <begin position="14"/>
        <end position="60"/>
    </location>
</feature>
<feature type="domain" description="Smr" evidence="2">
    <location>
        <begin position="262"/>
        <end position="345"/>
    </location>
</feature>
<name>A0A5S5MDY9_9BACT</name>
<protein>
    <submittedName>
        <fullName evidence="3">Smr/MutS family protein</fullName>
    </submittedName>
</protein>
<dbReference type="Gene3D" id="3.30.1370.110">
    <property type="match status" value="1"/>
</dbReference>